<dbReference type="AlphaFoldDB" id="A0A6M3IZ95"/>
<sequence length="462" mass="52257">MTSMYVVLGDLDLNSDEYVTMSLEDTTGRKKAIWTDPGVTRSGRERTEVSYPNKTLQLVIGIRPQDTTAELETALRAVYQEIVRADDPDDTLWLYYRPVADASWTTIRKIKVLHADCTVPVDNRMWKAMVLSGIEMELECEEAWRGDEVEVSFVEDDSDVENAHDGSRENFLTIATADVEGDLPAFCRIEVVSSGGGYTAWRIAQKDDFTGNLTLEFSGTVNAVSSGGEYYIHTGLSTEWGTVQGKIVSAQEYYGLYRAFARVRDIAGTGGNLYLRARWGTSEGLDVVPTEASRSTNAQHRVKPVYASSTIETNVWIDVPLGIVDFRESTWKRGDYEPVYFSVELQAKRTSGTEWCHIDRIYLMPLDDGYLWAGRVSGVSDWTNKLVIDSDENRVYVVTSDGSLRFYPSVDGRPFRLNPHTSIRTRVYFLWEEDQYPSQNIIQFAGSNRQAAVTMYYTPRYL</sequence>
<gene>
    <name evidence="1" type="ORF">MM415B00796_0002</name>
</gene>
<evidence type="ECO:0000313" key="1">
    <source>
        <dbReference type="EMBL" id="QJA62327.1"/>
    </source>
</evidence>
<reference evidence="1" key="1">
    <citation type="submission" date="2020-03" db="EMBL/GenBank/DDBJ databases">
        <title>The deep terrestrial virosphere.</title>
        <authorList>
            <person name="Holmfeldt K."/>
            <person name="Nilsson E."/>
            <person name="Simone D."/>
            <person name="Lopez-Fernandez M."/>
            <person name="Wu X."/>
            <person name="de Brujin I."/>
            <person name="Lundin D."/>
            <person name="Andersson A."/>
            <person name="Bertilsson S."/>
            <person name="Dopson M."/>
        </authorList>
    </citation>
    <scope>NUCLEOTIDE SEQUENCE</scope>
    <source>
        <strain evidence="1">MM415B00796</strain>
    </source>
</reference>
<accession>A0A6M3IZ95</accession>
<name>A0A6M3IZ95_9ZZZZ</name>
<organism evidence="1">
    <name type="scientific">viral metagenome</name>
    <dbReference type="NCBI Taxonomy" id="1070528"/>
    <lineage>
        <taxon>unclassified sequences</taxon>
        <taxon>metagenomes</taxon>
        <taxon>organismal metagenomes</taxon>
    </lineage>
</organism>
<protein>
    <recommendedName>
        <fullName evidence="2">Tail protein</fullName>
    </recommendedName>
</protein>
<evidence type="ECO:0008006" key="2">
    <source>
        <dbReference type="Google" id="ProtNLM"/>
    </source>
</evidence>
<proteinExistence type="predicted"/>
<dbReference type="EMBL" id="MT141468">
    <property type="protein sequence ID" value="QJA62327.1"/>
    <property type="molecule type" value="Genomic_DNA"/>
</dbReference>